<sequence length="123" mass="13918">MASVSIWAMVSPWTPYLLALLALIIVHEQTLTLEEAFSSWSNSSGPHFGKVILVTNPTKFWELQSSFAKSTRHGVSANYVICRFILYISSPELSRKIFTNARPNAFQFIAHPFGNKPFLERIT</sequence>
<evidence type="ECO:0000256" key="1">
    <source>
        <dbReference type="SAM" id="Phobius"/>
    </source>
</evidence>
<protein>
    <submittedName>
        <fullName evidence="2">Uncharacterized protein</fullName>
    </submittedName>
</protein>
<keyword evidence="3" id="KW-1185">Reference proteome</keyword>
<dbReference type="EMBL" id="JACEIK010000285">
    <property type="protein sequence ID" value="MCD7454100.1"/>
    <property type="molecule type" value="Genomic_DNA"/>
</dbReference>
<keyword evidence="1" id="KW-1133">Transmembrane helix</keyword>
<evidence type="ECO:0000313" key="3">
    <source>
        <dbReference type="Proteomes" id="UP000823775"/>
    </source>
</evidence>
<accession>A0ABS8S762</accession>
<dbReference type="Proteomes" id="UP000823775">
    <property type="component" value="Unassembled WGS sequence"/>
</dbReference>
<comment type="caution">
    <text evidence="2">The sequence shown here is derived from an EMBL/GenBank/DDBJ whole genome shotgun (WGS) entry which is preliminary data.</text>
</comment>
<organism evidence="2 3">
    <name type="scientific">Datura stramonium</name>
    <name type="common">Jimsonweed</name>
    <name type="synonym">Common thornapple</name>
    <dbReference type="NCBI Taxonomy" id="4076"/>
    <lineage>
        <taxon>Eukaryota</taxon>
        <taxon>Viridiplantae</taxon>
        <taxon>Streptophyta</taxon>
        <taxon>Embryophyta</taxon>
        <taxon>Tracheophyta</taxon>
        <taxon>Spermatophyta</taxon>
        <taxon>Magnoliopsida</taxon>
        <taxon>eudicotyledons</taxon>
        <taxon>Gunneridae</taxon>
        <taxon>Pentapetalae</taxon>
        <taxon>asterids</taxon>
        <taxon>lamiids</taxon>
        <taxon>Solanales</taxon>
        <taxon>Solanaceae</taxon>
        <taxon>Solanoideae</taxon>
        <taxon>Datureae</taxon>
        <taxon>Datura</taxon>
    </lineage>
</organism>
<gene>
    <name evidence="2" type="ORF">HAX54_023462</name>
</gene>
<keyword evidence="1" id="KW-0812">Transmembrane</keyword>
<keyword evidence="1" id="KW-0472">Membrane</keyword>
<name>A0ABS8S762_DATST</name>
<feature type="transmembrane region" description="Helical" evidence="1">
    <location>
        <begin position="6"/>
        <end position="26"/>
    </location>
</feature>
<proteinExistence type="predicted"/>
<evidence type="ECO:0000313" key="2">
    <source>
        <dbReference type="EMBL" id="MCD7454100.1"/>
    </source>
</evidence>
<reference evidence="2 3" key="1">
    <citation type="journal article" date="2021" name="BMC Genomics">
        <title>Datura genome reveals duplications of psychoactive alkaloid biosynthetic genes and high mutation rate following tissue culture.</title>
        <authorList>
            <person name="Rajewski A."/>
            <person name="Carter-House D."/>
            <person name="Stajich J."/>
            <person name="Litt A."/>
        </authorList>
    </citation>
    <scope>NUCLEOTIDE SEQUENCE [LARGE SCALE GENOMIC DNA]</scope>
    <source>
        <strain evidence="2">AR-01</strain>
    </source>
</reference>